<dbReference type="PANTHER" id="PTHR33221">
    <property type="entry name" value="WINGED HELIX-TURN-HELIX TRANSCRIPTIONAL REGULATOR, RRF2 FAMILY"/>
    <property type="match status" value="1"/>
</dbReference>
<dbReference type="SUPFAM" id="SSF46785">
    <property type="entry name" value="Winged helix' DNA-binding domain"/>
    <property type="match status" value="1"/>
</dbReference>
<reference evidence="2" key="1">
    <citation type="submission" date="2016-10" db="EMBL/GenBank/DDBJ databases">
        <authorList>
            <person name="Varghese N."/>
            <person name="Submissions S."/>
        </authorList>
    </citation>
    <scope>NUCLEOTIDE SEQUENCE [LARGE SCALE GENOMIC DNA]</scope>
    <source>
        <strain evidence="2">IBRC-M 10761</strain>
    </source>
</reference>
<keyword evidence="2" id="KW-1185">Reference proteome</keyword>
<proteinExistence type="predicted"/>
<dbReference type="RefSeq" id="WP_092175360.1">
    <property type="nucleotide sequence ID" value="NZ_FNZH01000004.1"/>
</dbReference>
<dbReference type="Proteomes" id="UP000199403">
    <property type="component" value="Unassembled WGS sequence"/>
</dbReference>
<dbReference type="STRING" id="1416801.SAMN05192553_104178"/>
<dbReference type="PANTHER" id="PTHR33221:SF13">
    <property type="entry name" value="TRANSCRIPTIONAL REGULATOR-RELATED"/>
    <property type="match status" value="1"/>
</dbReference>
<dbReference type="AlphaFoldDB" id="A0A1H6Z2X9"/>
<dbReference type="InterPro" id="IPR036388">
    <property type="entry name" value="WH-like_DNA-bd_sf"/>
</dbReference>
<dbReference type="InterPro" id="IPR000944">
    <property type="entry name" value="Tscrpt_reg_Rrf2"/>
</dbReference>
<dbReference type="Pfam" id="PF02082">
    <property type="entry name" value="Rrf2"/>
    <property type="match status" value="1"/>
</dbReference>
<accession>A0A1H6Z2X9</accession>
<dbReference type="PROSITE" id="PS51197">
    <property type="entry name" value="HTH_RRF2_2"/>
    <property type="match status" value="1"/>
</dbReference>
<dbReference type="EMBL" id="FNZH01000004">
    <property type="protein sequence ID" value="SEJ47748.1"/>
    <property type="molecule type" value="Genomic_DNA"/>
</dbReference>
<protein>
    <submittedName>
        <fullName evidence="1">Rrf2 family protein</fullName>
    </submittedName>
</protein>
<sequence>MFSKACEYGIRAVIYIWSQNKRGIKLGVKDICKEIDAPEYFTAKILQSLAKQNLVSSTKGPNGGFYIDTDQEKMRLLDLVIAIDGDSLFRGCGLGLKHCSEQHPCPIHGEYKVIREGLTRLLADKSLKELAEEVSSGKATLSTVMVT</sequence>
<name>A0A1H6Z2X9_9BACT</name>
<gene>
    <name evidence="1" type="ORF">SAMN05192553_104178</name>
</gene>
<dbReference type="Gene3D" id="1.10.10.10">
    <property type="entry name" value="Winged helix-like DNA-binding domain superfamily/Winged helix DNA-binding domain"/>
    <property type="match status" value="1"/>
</dbReference>
<dbReference type="OrthoDB" id="9808360at2"/>
<dbReference type="GO" id="GO:0003700">
    <property type="term" value="F:DNA-binding transcription factor activity"/>
    <property type="evidence" value="ECO:0007669"/>
    <property type="project" value="TreeGrafter"/>
</dbReference>
<dbReference type="InterPro" id="IPR036390">
    <property type="entry name" value="WH_DNA-bd_sf"/>
</dbReference>
<organism evidence="1 2">
    <name type="scientific">Cyclobacterium xiamenense</name>
    <dbReference type="NCBI Taxonomy" id="1297121"/>
    <lineage>
        <taxon>Bacteria</taxon>
        <taxon>Pseudomonadati</taxon>
        <taxon>Bacteroidota</taxon>
        <taxon>Cytophagia</taxon>
        <taxon>Cytophagales</taxon>
        <taxon>Cyclobacteriaceae</taxon>
        <taxon>Cyclobacterium</taxon>
    </lineage>
</organism>
<evidence type="ECO:0000313" key="2">
    <source>
        <dbReference type="Proteomes" id="UP000199403"/>
    </source>
</evidence>
<evidence type="ECO:0000313" key="1">
    <source>
        <dbReference type="EMBL" id="SEJ47748.1"/>
    </source>
</evidence>
<dbReference type="GO" id="GO:0005829">
    <property type="term" value="C:cytosol"/>
    <property type="evidence" value="ECO:0007669"/>
    <property type="project" value="TreeGrafter"/>
</dbReference>